<comment type="caution">
    <text evidence="1">The sequence shown here is derived from an EMBL/GenBank/DDBJ whole genome shotgun (WGS) entry which is preliminary data.</text>
</comment>
<dbReference type="InterPro" id="IPR041492">
    <property type="entry name" value="HAD_2"/>
</dbReference>
<evidence type="ECO:0000313" key="2">
    <source>
        <dbReference type="Proteomes" id="UP000051048"/>
    </source>
</evidence>
<dbReference type="Gene3D" id="3.40.50.1000">
    <property type="entry name" value="HAD superfamily/HAD-like"/>
    <property type="match status" value="1"/>
</dbReference>
<dbReference type="InterPro" id="IPR023198">
    <property type="entry name" value="PGP-like_dom2"/>
</dbReference>
<protein>
    <submittedName>
        <fullName evidence="1">p-Ser-HPr phosphatase</fullName>
    </submittedName>
</protein>
<dbReference type="PANTHER" id="PTHR43434">
    <property type="entry name" value="PHOSPHOGLYCOLATE PHOSPHATASE"/>
    <property type="match status" value="1"/>
</dbReference>
<dbReference type="SFLD" id="SFLDS00003">
    <property type="entry name" value="Haloacid_Dehalogenase"/>
    <property type="match status" value="1"/>
</dbReference>
<dbReference type="GO" id="GO:0006281">
    <property type="term" value="P:DNA repair"/>
    <property type="evidence" value="ECO:0007669"/>
    <property type="project" value="TreeGrafter"/>
</dbReference>
<dbReference type="STRING" id="1423740.FC36_GL001734"/>
<dbReference type="InterPro" id="IPR036412">
    <property type="entry name" value="HAD-like_sf"/>
</dbReference>
<dbReference type="SUPFAM" id="SSF56784">
    <property type="entry name" value="HAD-like"/>
    <property type="match status" value="1"/>
</dbReference>
<name>A0A0R1TS23_9LACO</name>
<dbReference type="GO" id="GO:0008967">
    <property type="term" value="F:phosphoglycolate phosphatase activity"/>
    <property type="evidence" value="ECO:0007669"/>
    <property type="project" value="TreeGrafter"/>
</dbReference>
<dbReference type="Pfam" id="PF13419">
    <property type="entry name" value="HAD_2"/>
    <property type="match status" value="1"/>
</dbReference>
<dbReference type="OrthoDB" id="9807630at2"/>
<sequence>MQYRDYFWDFDGNLFDTYPAMTASYVKAWQSFGVSIDGTQAYRQMRQNSLGATMQVDLASHPEIDLAELRAEYESIESTYQADFQPFEYVKEVCQAVVAAGGRNFLLTHRSQGALEALEKHNLSSLFSGGVTGKQHFARKPSPDSLNYLCQKYGVDKNQAVMVGDRDLDVMAGHNAGMAGILFDPDDLIMPQSKPELRIRSFKSLLD</sequence>
<organism evidence="1 2">
    <name type="scientific">Ligilactobacillus equi DSM 15833 = JCM 10991</name>
    <dbReference type="NCBI Taxonomy" id="1423740"/>
    <lineage>
        <taxon>Bacteria</taxon>
        <taxon>Bacillati</taxon>
        <taxon>Bacillota</taxon>
        <taxon>Bacilli</taxon>
        <taxon>Lactobacillales</taxon>
        <taxon>Lactobacillaceae</taxon>
        <taxon>Ligilactobacillus</taxon>
    </lineage>
</organism>
<dbReference type="NCBIfam" id="TIGR01549">
    <property type="entry name" value="HAD-SF-IA-v1"/>
    <property type="match status" value="1"/>
</dbReference>
<dbReference type="PATRIC" id="fig|1423740.3.peg.1870"/>
<dbReference type="SFLD" id="SFLDG01129">
    <property type="entry name" value="C1.5:_HAD__Beta-PGM__Phosphata"/>
    <property type="match status" value="1"/>
</dbReference>
<dbReference type="InterPro" id="IPR006439">
    <property type="entry name" value="HAD-SF_hydro_IA"/>
</dbReference>
<dbReference type="PANTHER" id="PTHR43434:SF25">
    <property type="entry name" value="PHOSPHOGLYCOLATE PHOSPHATASE"/>
    <property type="match status" value="1"/>
</dbReference>
<evidence type="ECO:0000313" key="1">
    <source>
        <dbReference type="EMBL" id="KRL81331.1"/>
    </source>
</evidence>
<dbReference type="Gene3D" id="1.10.150.240">
    <property type="entry name" value="Putative phosphatase, domain 2"/>
    <property type="match status" value="1"/>
</dbReference>
<accession>A0A0R1TS23</accession>
<dbReference type="EMBL" id="AZFH01000037">
    <property type="protein sequence ID" value="KRL81331.1"/>
    <property type="molecule type" value="Genomic_DNA"/>
</dbReference>
<dbReference type="InterPro" id="IPR050155">
    <property type="entry name" value="HAD-like_hydrolase_sf"/>
</dbReference>
<gene>
    <name evidence="1" type="ORF">FC36_GL001734</name>
</gene>
<dbReference type="Proteomes" id="UP000051048">
    <property type="component" value="Unassembled WGS sequence"/>
</dbReference>
<dbReference type="InterPro" id="IPR023214">
    <property type="entry name" value="HAD_sf"/>
</dbReference>
<proteinExistence type="predicted"/>
<reference evidence="1 2" key="1">
    <citation type="journal article" date="2015" name="Genome Announc.">
        <title>Expanding the biotechnology potential of lactobacilli through comparative genomics of 213 strains and associated genera.</title>
        <authorList>
            <person name="Sun Z."/>
            <person name="Harris H.M."/>
            <person name="McCann A."/>
            <person name="Guo C."/>
            <person name="Argimon S."/>
            <person name="Zhang W."/>
            <person name="Yang X."/>
            <person name="Jeffery I.B."/>
            <person name="Cooney J.C."/>
            <person name="Kagawa T.F."/>
            <person name="Liu W."/>
            <person name="Song Y."/>
            <person name="Salvetti E."/>
            <person name="Wrobel A."/>
            <person name="Rasinkangas P."/>
            <person name="Parkhill J."/>
            <person name="Rea M.C."/>
            <person name="O'Sullivan O."/>
            <person name="Ritari J."/>
            <person name="Douillard F.P."/>
            <person name="Paul Ross R."/>
            <person name="Yang R."/>
            <person name="Briner A.E."/>
            <person name="Felis G.E."/>
            <person name="de Vos W.M."/>
            <person name="Barrangou R."/>
            <person name="Klaenhammer T.R."/>
            <person name="Caufield P.W."/>
            <person name="Cui Y."/>
            <person name="Zhang H."/>
            <person name="O'Toole P.W."/>
        </authorList>
    </citation>
    <scope>NUCLEOTIDE SEQUENCE [LARGE SCALE GENOMIC DNA]</scope>
    <source>
        <strain evidence="1 2">DSM 15833</strain>
    </source>
</reference>
<dbReference type="GO" id="GO:0005829">
    <property type="term" value="C:cytosol"/>
    <property type="evidence" value="ECO:0007669"/>
    <property type="project" value="TreeGrafter"/>
</dbReference>
<dbReference type="RefSeq" id="WP_025020560.1">
    <property type="nucleotide sequence ID" value="NZ_AZFH01000037.1"/>
</dbReference>
<dbReference type="AlphaFoldDB" id="A0A0R1TS23"/>